<accession>A0A0R3TDQ0</accession>
<evidence type="ECO:0000313" key="3">
    <source>
        <dbReference type="Proteomes" id="UP000278807"/>
    </source>
</evidence>
<keyword evidence="1" id="KW-0175">Coiled coil</keyword>
<dbReference type="AlphaFoldDB" id="A0A0R3TDQ0"/>
<evidence type="ECO:0000313" key="2">
    <source>
        <dbReference type="EMBL" id="VDO01047.1"/>
    </source>
</evidence>
<sequence>MIRCAKKNIPRGKTKHYRVFWSEHLKELKRKRDTLEHLKELKRKRDTLRNTADQTGRTEDVQAWRWQDALRKTADQTGRTAWRWQAILQAKRTSFNEFVSTTNYQSDSQRTFKFLGYLQNNRERPKKEPIRFNNKLLNTDSEIANCFASFYSHRQKKNTFVIKSSIGIKIQVW</sequence>
<protein>
    <submittedName>
        <fullName evidence="4">Reverse transcriptase</fullName>
    </submittedName>
</protein>
<dbReference type="WBParaSite" id="HNAJ_0000518901-mRNA-1">
    <property type="protein sequence ID" value="HNAJ_0000518901-mRNA-1"/>
    <property type="gene ID" value="HNAJ_0000518901"/>
</dbReference>
<dbReference type="STRING" id="102285.A0A0R3TDQ0"/>
<name>A0A0R3TDQ0_RODNA</name>
<proteinExistence type="predicted"/>
<feature type="coiled-coil region" evidence="1">
    <location>
        <begin position="25"/>
        <end position="58"/>
    </location>
</feature>
<dbReference type="EMBL" id="UZAE01004184">
    <property type="protein sequence ID" value="VDO01047.1"/>
    <property type="molecule type" value="Genomic_DNA"/>
</dbReference>
<dbReference type="Proteomes" id="UP000278807">
    <property type="component" value="Unassembled WGS sequence"/>
</dbReference>
<organism evidence="4">
    <name type="scientific">Rodentolepis nana</name>
    <name type="common">Dwarf tapeworm</name>
    <name type="synonym">Hymenolepis nana</name>
    <dbReference type="NCBI Taxonomy" id="102285"/>
    <lineage>
        <taxon>Eukaryota</taxon>
        <taxon>Metazoa</taxon>
        <taxon>Spiralia</taxon>
        <taxon>Lophotrochozoa</taxon>
        <taxon>Platyhelminthes</taxon>
        <taxon>Cestoda</taxon>
        <taxon>Eucestoda</taxon>
        <taxon>Cyclophyllidea</taxon>
        <taxon>Hymenolepididae</taxon>
        <taxon>Rodentolepis</taxon>
    </lineage>
</organism>
<evidence type="ECO:0000256" key="1">
    <source>
        <dbReference type="SAM" id="Coils"/>
    </source>
</evidence>
<keyword evidence="3" id="KW-1185">Reference proteome</keyword>
<gene>
    <name evidence="2" type="ORF">HNAJ_LOCUS5187</name>
</gene>
<evidence type="ECO:0000313" key="4">
    <source>
        <dbReference type="WBParaSite" id="HNAJ_0000518901-mRNA-1"/>
    </source>
</evidence>
<reference evidence="4" key="1">
    <citation type="submission" date="2017-02" db="UniProtKB">
        <authorList>
            <consortium name="WormBaseParasite"/>
        </authorList>
    </citation>
    <scope>IDENTIFICATION</scope>
</reference>
<reference evidence="2 3" key="2">
    <citation type="submission" date="2018-11" db="EMBL/GenBank/DDBJ databases">
        <authorList>
            <consortium name="Pathogen Informatics"/>
        </authorList>
    </citation>
    <scope>NUCLEOTIDE SEQUENCE [LARGE SCALE GENOMIC DNA]</scope>
</reference>